<proteinExistence type="predicted"/>
<comment type="caution">
    <text evidence="3">The sequence shown here is derived from an EMBL/GenBank/DDBJ whole genome shotgun (WGS) entry which is preliminary data.</text>
</comment>
<dbReference type="EMBL" id="MU071657">
    <property type="protein sequence ID" value="KAF5825932.1"/>
    <property type="molecule type" value="Genomic_DNA"/>
</dbReference>
<evidence type="ECO:0000313" key="4">
    <source>
        <dbReference type="Proteomes" id="UP000815325"/>
    </source>
</evidence>
<evidence type="ECO:0000313" key="3">
    <source>
        <dbReference type="EMBL" id="KAF5825932.1"/>
    </source>
</evidence>
<evidence type="ECO:0000256" key="1">
    <source>
        <dbReference type="ARBA" id="ARBA00022737"/>
    </source>
</evidence>
<keyword evidence="1" id="KW-0677">Repeat</keyword>
<dbReference type="PANTHER" id="PTHR11242">
    <property type="entry name" value="ARYL HYDROCARBON RECEPTOR INTERACTING PROTEIN RELATED"/>
    <property type="match status" value="1"/>
</dbReference>
<dbReference type="Gene3D" id="1.25.40.10">
    <property type="entry name" value="Tetratricopeptide repeat domain"/>
    <property type="match status" value="1"/>
</dbReference>
<name>A0ABQ7FU41_DUNSA</name>
<dbReference type="PANTHER" id="PTHR11242:SF19">
    <property type="entry name" value="OS07G0161000 PROTEIN"/>
    <property type="match status" value="1"/>
</dbReference>
<gene>
    <name evidence="3" type="ORF">DUNSADRAFT_5854</name>
</gene>
<accession>A0ABQ7FU41</accession>
<organism evidence="3 4">
    <name type="scientific">Dunaliella salina</name>
    <name type="common">Green alga</name>
    <name type="synonym">Protococcus salinus</name>
    <dbReference type="NCBI Taxonomy" id="3046"/>
    <lineage>
        <taxon>Eukaryota</taxon>
        <taxon>Viridiplantae</taxon>
        <taxon>Chlorophyta</taxon>
        <taxon>core chlorophytes</taxon>
        <taxon>Chlorophyceae</taxon>
        <taxon>CS clade</taxon>
        <taxon>Chlamydomonadales</taxon>
        <taxon>Dunaliellaceae</taxon>
        <taxon>Dunaliella</taxon>
    </lineage>
</organism>
<sequence length="215" mass="23720">MMGSMGNITPAMMQQAQAMARNMGPEDWERARAQMQGMSPEQLRQQAASAQQHMSSQERYMLSAGQRLKAEGNQLHSAGSYGAALEKYERAKNNVRAFISNHEAMALFKACSLNLSSCYLNLKQYSSCVVQCDEVLEGEPSNLKALYRRGQARLGLSQWATAAQDLERAAQLSASDPEQQRTILAKLKAGASSVVSQNCIAQHLYCQPSSHKHSY</sequence>
<keyword evidence="2" id="KW-0802">TPR repeat</keyword>
<protein>
    <submittedName>
        <fullName evidence="3">Uncharacterized protein</fullName>
    </submittedName>
</protein>
<evidence type="ECO:0000256" key="2">
    <source>
        <dbReference type="ARBA" id="ARBA00022803"/>
    </source>
</evidence>
<dbReference type="SUPFAM" id="SSF48452">
    <property type="entry name" value="TPR-like"/>
    <property type="match status" value="1"/>
</dbReference>
<reference evidence="3" key="1">
    <citation type="submission" date="2017-08" db="EMBL/GenBank/DDBJ databases">
        <authorList>
            <person name="Polle J.E."/>
            <person name="Barry K."/>
            <person name="Cushman J."/>
            <person name="Schmutz J."/>
            <person name="Tran D."/>
            <person name="Hathwaick L.T."/>
            <person name="Yim W.C."/>
            <person name="Jenkins J."/>
            <person name="Mckie-Krisberg Z.M."/>
            <person name="Prochnik S."/>
            <person name="Lindquist E."/>
            <person name="Dockter R.B."/>
            <person name="Adam C."/>
            <person name="Molina H."/>
            <person name="Bunkerborg J."/>
            <person name="Jin E."/>
            <person name="Buchheim M."/>
            <person name="Magnuson J."/>
        </authorList>
    </citation>
    <scope>NUCLEOTIDE SEQUENCE</scope>
    <source>
        <strain evidence="3">CCAP 19/18</strain>
    </source>
</reference>
<dbReference type="InterPro" id="IPR011990">
    <property type="entry name" value="TPR-like_helical_dom_sf"/>
</dbReference>
<dbReference type="InterPro" id="IPR039663">
    <property type="entry name" value="AIP/AIPL1/TTC9"/>
</dbReference>
<keyword evidence="4" id="KW-1185">Reference proteome</keyword>
<dbReference type="Proteomes" id="UP000815325">
    <property type="component" value="Unassembled WGS sequence"/>
</dbReference>